<dbReference type="EMBL" id="ML978166">
    <property type="protein sequence ID" value="KAF2033420.1"/>
    <property type="molecule type" value="Genomic_DNA"/>
</dbReference>
<comment type="caution">
    <text evidence="1">The sequence shown here is derived from an EMBL/GenBank/DDBJ whole genome shotgun (WGS) entry which is preliminary data.</text>
</comment>
<keyword evidence="2" id="KW-1185">Reference proteome</keyword>
<dbReference type="OrthoDB" id="2269373at2759"/>
<gene>
    <name evidence="1" type="ORF">EK21DRAFT_98153</name>
</gene>
<accession>A0A9P4LQN8</accession>
<evidence type="ECO:0000313" key="2">
    <source>
        <dbReference type="Proteomes" id="UP000799777"/>
    </source>
</evidence>
<proteinExistence type="predicted"/>
<dbReference type="Proteomes" id="UP000799777">
    <property type="component" value="Unassembled WGS sequence"/>
</dbReference>
<name>A0A9P4LQN8_9PLEO</name>
<protein>
    <submittedName>
        <fullName evidence="1">Uncharacterized protein</fullName>
    </submittedName>
</protein>
<evidence type="ECO:0000313" key="1">
    <source>
        <dbReference type="EMBL" id="KAF2033420.1"/>
    </source>
</evidence>
<organism evidence="1 2">
    <name type="scientific">Setomelanomma holmii</name>
    <dbReference type="NCBI Taxonomy" id="210430"/>
    <lineage>
        <taxon>Eukaryota</taxon>
        <taxon>Fungi</taxon>
        <taxon>Dikarya</taxon>
        <taxon>Ascomycota</taxon>
        <taxon>Pezizomycotina</taxon>
        <taxon>Dothideomycetes</taxon>
        <taxon>Pleosporomycetidae</taxon>
        <taxon>Pleosporales</taxon>
        <taxon>Pleosporineae</taxon>
        <taxon>Phaeosphaeriaceae</taxon>
        <taxon>Setomelanomma</taxon>
    </lineage>
</organism>
<reference evidence="1" key="1">
    <citation type="journal article" date="2020" name="Stud. Mycol.">
        <title>101 Dothideomycetes genomes: a test case for predicting lifestyles and emergence of pathogens.</title>
        <authorList>
            <person name="Haridas S."/>
            <person name="Albert R."/>
            <person name="Binder M."/>
            <person name="Bloem J."/>
            <person name="Labutti K."/>
            <person name="Salamov A."/>
            <person name="Andreopoulos B."/>
            <person name="Baker S."/>
            <person name="Barry K."/>
            <person name="Bills G."/>
            <person name="Bluhm B."/>
            <person name="Cannon C."/>
            <person name="Castanera R."/>
            <person name="Culley D."/>
            <person name="Daum C."/>
            <person name="Ezra D."/>
            <person name="Gonzalez J."/>
            <person name="Henrissat B."/>
            <person name="Kuo A."/>
            <person name="Liang C."/>
            <person name="Lipzen A."/>
            <person name="Lutzoni F."/>
            <person name="Magnuson J."/>
            <person name="Mondo S."/>
            <person name="Nolan M."/>
            <person name="Ohm R."/>
            <person name="Pangilinan J."/>
            <person name="Park H.-J."/>
            <person name="Ramirez L."/>
            <person name="Alfaro M."/>
            <person name="Sun H."/>
            <person name="Tritt A."/>
            <person name="Yoshinaga Y."/>
            <person name="Zwiers L.-H."/>
            <person name="Turgeon B."/>
            <person name="Goodwin S."/>
            <person name="Spatafora J."/>
            <person name="Crous P."/>
            <person name="Grigoriev I."/>
        </authorList>
    </citation>
    <scope>NUCLEOTIDE SEQUENCE</scope>
    <source>
        <strain evidence="1">CBS 110217</strain>
    </source>
</reference>
<sequence>MSYCLFTYWVLDQQRRKFIAKQIPVNAKDDMMSKLEDGINRNFLQYCDPIKPLDVFLQLFARLFITSMQMRILHARACAQGSSEERLALLDTATRSLRYFIAIQSQTYLANFRWLTKAWSPWQASELVVAVWSAHRNNLNEDKLREPNFIAELEHKLATYSTDLNQAATRSSLPQSDDQDAVPAEFERISFDEIFDADFNIDLQDIDWNF</sequence>
<dbReference type="AlphaFoldDB" id="A0A9P4LQN8"/>